<sequence length="102" mass="11599">MMKSLRVMFLCLIATALFCVSECVGSSSLMRGRRLVREPMVSVSNQHSEYHKIQVRKMRIKPGGSTMTEFSTSEEGLEELFYHIDYHGVMTHLAPTPKHPTP</sequence>
<accession>A0ACB7Z9G5</accession>
<dbReference type="EMBL" id="CM037154">
    <property type="protein sequence ID" value="KAH7862053.1"/>
    <property type="molecule type" value="Genomic_DNA"/>
</dbReference>
<keyword evidence="2" id="KW-1185">Reference proteome</keyword>
<comment type="caution">
    <text evidence="1">The sequence shown here is derived from an EMBL/GenBank/DDBJ whole genome shotgun (WGS) entry which is preliminary data.</text>
</comment>
<dbReference type="Proteomes" id="UP000828048">
    <property type="component" value="Chromosome 4"/>
</dbReference>
<evidence type="ECO:0000313" key="2">
    <source>
        <dbReference type="Proteomes" id="UP000828048"/>
    </source>
</evidence>
<evidence type="ECO:0000313" key="1">
    <source>
        <dbReference type="EMBL" id="KAH7862053.1"/>
    </source>
</evidence>
<proteinExistence type="predicted"/>
<name>A0ACB7Z9G5_9ERIC</name>
<protein>
    <submittedName>
        <fullName evidence="1">Uncharacterized protein</fullName>
    </submittedName>
</protein>
<gene>
    <name evidence="1" type="ORF">Vadar_034186</name>
</gene>
<organism evidence="1 2">
    <name type="scientific">Vaccinium darrowii</name>
    <dbReference type="NCBI Taxonomy" id="229202"/>
    <lineage>
        <taxon>Eukaryota</taxon>
        <taxon>Viridiplantae</taxon>
        <taxon>Streptophyta</taxon>
        <taxon>Embryophyta</taxon>
        <taxon>Tracheophyta</taxon>
        <taxon>Spermatophyta</taxon>
        <taxon>Magnoliopsida</taxon>
        <taxon>eudicotyledons</taxon>
        <taxon>Gunneridae</taxon>
        <taxon>Pentapetalae</taxon>
        <taxon>asterids</taxon>
        <taxon>Ericales</taxon>
        <taxon>Ericaceae</taxon>
        <taxon>Vaccinioideae</taxon>
        <taxon>Vaccinieae</taxon>
        <taxon>Vaccinium</taxon>
    </lineage>
</organism>
<reference evidence="1 2" key="1">
    <citation type="journal article" date="2021" name="Hortic Res">
        <title>High-quality reference genome and annotation aids understanding of berry development for evergreen blueberry (Vaccinium darrowii).</title>
        <authorList>
            <person name="Yu J."/>
            <person name="Hulse-Kemp A.M."/>
            <person name="Babiker E."/>
            <person name="Staton M."/>
        </authorList>
    </citation>
    <scope>NUCLEOTIDE SEQUENCE [LARGE SCALE GENOMIC DNA]</scope>
    <source>
        <strain evidence="2">cv. NJ 8807/NJ 8810</strain>
        <tissue evidence="1">Young leaf</tissue>
    </source>
</reference>